<dbReference type="InterPro" id="IPR043128">
    <property type="entry name" value="Rev_trsase/Diguanyl_cyclase"/>
</dbReference>
<feature type="transmembrane region" description="Helical" evidence="3">
    <location>
        <begin position="153"/>
        <end position="171"/>
    </location>
</feature>
<dbReference type="Pfam" id="PF00990">
    <property type="entry name" value="GGDEF"/>
    <property type="match status" value="1"/>
</dbReference>
<sequence length="409" mass="45059">MDNAVVNVALFLIGPGIMLGFCLAFIGVWAVDRRRSYLLLLGLTCLIFVLSSLLKTVHWPHSTNLNTLVTGTLLSAVALLAVQAILMRSHREFHWSLYPTLLSMFWAVSGYFLFVDENFLARISIRNAGYGLLFLITAWRLRELPPAHSMDRALFWAVLLFALHFFPRTLLEIGLTTPAGEVPMGNYPYWNALQLVVTALRLGLTLAIFAAALADLLAVVRRQQTTDPLTGALNRTGFEEAAAASIANRVKSASAASLVICDLDYFKRINDVYGHDVGDDVLRAFGLLLRGSVGPDDIVGRYEGEKIVIFMPSTDLEDAAPAVERLRIAVAKNHFPHLRDGELLTASFGVAGLVPDECWSSLFKRAQKCLSVAKKAGRNRCVTTLDVQEELSGSSIAAFQINMHPRNSR</sequence>
<dbReference type="EC" id="2.7.7.65" evidence="1"/>
<feature type="transmembrane region" description="Helical" evidence="3">
    <location>
        <begin position="119"/>
        <end position="141"/>
    </location>
</feature>
<reference evidence="5 6" key="1">
    <citation type="submission" date="2019-12" db="EMBL/GenBank/DDBJ databases">
        <title>Genomic-based taxomic classification of the family Erythrobacteraceae.</title>
        <authorList>
            <person name="Xu L."/>
        </authorList>
    </citation>
    <scope>NUCLEOTIDE SEQUENCE [LARGE SCALE GENOMIC DNA]</scope>
    <source>
        <strain evidence="5 6">LMG 29518</strain>
    </source>
</reference>
<dbReference type="OrthoDB" id="384661at2"/>
<feature type="transmembrane region" description="Helical" evidence="3">
    <location>
        <begin position="66"/>
        <end position="86"/>
    </location>
</feature>
<keyword evidence="3" id="KW-0472">Membrane</keyword>
<evidence type="ECO:0000259" key="4">
    <source>
        <dbReference type="PROSITE" id="PS50887"/>
    </source>
</evidence>
<dbReference type="RefSeq" id="WP_160734636.1">
    <property type="nucleotide sequence ID" value="NZ_WTYT01000001.1"/>
</dbReference>
<evidence type="ECO:0000256" key="1">
    <source>
        <dbReference type="ARBA" id="ARBA00012528"/>
    </source>
</evidence>
<accession>A0A6I4SZX9</accession>
<feature type="transmembrane region" description="Helical" evidence="3">
    <location>
        <begin position="37"/>
        <end position="54"/>
    </location>
</feature>
<dbReference type="PANTHER" id="PTHR45138:SF9">
    <property type="entry name" value="DIGUANYLATE CYCLASE DGCM-RELATED"/>
    <property type="match status" value="1"/>
</dbReference>
<dbReference type="CDD" id="cd01949">
    <property type="entry name" value="GGDEF"/>
    <property type="match status" value="1"/>
</dbReference>
<dbReference type="AlphaFoldDB" id="A0A6I4SZX9"/>
<evidence type="ECO:0000256" key="2">
    <source>
        <dbReference type="ARBA" id="ARBA00034247"/>
    </source>
</evidence>
<feature type="transmembrane region" description="Helical" evidence="3">
    <location>
        <begin position="191"/>
        <end position="214"/>
    </location>
</feature>
<proteinExistence type="predicted"/>
<name>A0A6I4SZX9_9SPHN</name>
<evidence type="ECO:0000313" key="5">
    <source>
        <dbReference type="EMBL" id="MXO64176.1"/>
    </source>
</evidence>
<feature type="transmembrane region" description="Helical" evidence="3">
    <location>
        <begin position="6"/>
        <end position="30"/>
    </location>
</feature>
<feature type="transmembrane region" description="Helical" evidence="3">
    <location>
        <begin position="93"/>
        <end position="113"/>
    </location>
</feature>
<dbReference type="InterPro" id="IPR000160">
    <property type="entry name" value="GGDEF_dom"/>
</dbReference>
<dbReference type="SUPFAM" id="SSF55073">
    <property type="entry name" value="Nucleotide cyclase"/>
    <property type="match status" value="1"/>
</dbReference>
<comment type="caution">
    <text evidence="5">The sequence shown here is derived from an EMBL/GenBank/DDBJ whole genome shotgun (WGS) entry which is preliminary data.</text>
</comment>
<dbReference type="NCBIfam" id="TIGR00254">
    <property type="entry name" value="GGDEF"/>
    <property type="match status" value="1"/>
</dbReference>
<dbReference type="PANTHER" id="PTHR45138">
    <property type="entry name" value="REGULATORY COMPONENTS OF SENSORY TRANSDUCTION SYSTEM"/>
    <property type="match status" value="1"/>
</dbReference>
<dbReference type="SMART" id="SM00267">
    <property type="entry name" value="GGDEF"/>
    <property type="match status" value="1"/>
</dbReference>
<comment type="catalytic activity">
    <reaction evidence="2">
        <text>2 GTP = 3',3'-c-di-GMP + 2 diphosphate</text>
        <dbReference type="Rhea" id="RHEA:24898"/>
        <dbReference type="ChEBI" id="CHEBI:33019"/>
        <dbReference type="ChEBI" id="CHEBI:37565"/>
        <dbReference type="ChEBI" id="CHEBI:58805"/>
        <dbReference type="EC" id="2.7.7.65"/>
    </reaction>
</comment>
<organism evidence="5 6">
    <name type="scientific">Altericroceibacterium endophyticum</name>
    <dbReference type="NCBI Taxonomy" id="1808508"/>
    <lineage>
        <taxon>Bacteria</taxon>
        <taxon>Pseudomonadati</taxon>
        <taxon>Pseudomonadota</taxon>
        <taxon>Alphaproteobacteria</taxon>
        <taxon>Sphingomonadales</taxon>
        <taxon>Erythrobacteraceae</taxon>
        <taxon>Altericroceibacterium</taxon>
    </lineage>
</organism>
<gene>
    <name evidence="5" type="ORF">GRI91_00180</name>
</gene>
<keyword evidence="3" id="KW-1133">Transmembrane helix</keyword>
<feature type="domain" description="GGDEF" evidence="4">
    <location>
        <begin position="254"/>
        <end position="386"/>
    </location>
</feature>
<keyword evidence="3" id="KW-0812">Transmembrane</keyword>
<dbReference type="GO" id="GO:0052621">
    <property type="term" value="F:diguanylate cyclase activity"/>
    <property type="evidence" value="ECO:0007669"/>
    <property type="project" value="UniProtKB-EC"/>
</dbReference>
<dbReference type="InterPro" id="IPR050469">
    <property type="entry name" value="Diguanylate_Cyclase"/>
</dbReference>
<dbReference type="Proteomes" id="UP000438476">
    <property type="component" value="Unassembled WGS sequence"/>
</dbReference>
<evidence type="ECO:0000256" key="3">
    <source>
        <dbReference type="SAM" id="Phobius"/>
    </source>
</evidence>
<evidence type="ECO:0000313" key="6">
    <source>
        <dbReference type="Proteomes" id="UP000438476"/>
    </source>
</evidence>
<keyword evidence="6" id="KW-1185">Reference proteome</keyword>
<dbReference type="Gene3D" id="3.30.70.270">
    <property type="match status" value="1"/>
</dbReference>
<dbReference type="InterPro" id="IPR029787">
    <property type="entry name" value="Nucleotide_cyclase"/>
</dbReference>
<protein>
    <recommendedName>
        <fullName evidence="1">diguanylate cyclase</fullName>
        <ecNumber evidence="1">2.7.7.65</ecNumber>
    </recommendedName>
</protein>
<dbReference type="EMBL" id="WTYT01000001">
    <property type="protein sequence ID" value="MXO64176.1"/>
    <property type="molecule type" value="Genomic_DNA"/>
</dbReference>
<dbReference type="PROSITE" id="PS50887">
    <property type="entry name" value="GGDEF"/>
    <property type="match status" value="1"/>
</dbReference>